<dbReference type="OrthoDB" id="9806521at2"/>
<protein>
    <submittedName>
        <fullName evidence="4">Succinoglycan biosynthesis protein ExoO</fullName>
    </submittedName>
</protein>
<dbReference type="RefSeq" id="WP_109613386.1">
    <property type="nucleotide sequence ID" value="NZ_QGGG01000009.1"/>
</dbReference>
<dbReference type="PANTHER" id="PTHR22916">
    <property type="entry name" value="GLYCOSYLTRANSFERASE"/>
    <property type="match status" value="1"/>
</dbReference>
<evidence type="ECO:0000313" key="5">
    <source>
        <dbReference type="Proteomes" id="UP000245396"/>
    </source>
</evidence>
<evidence type="ECO:0000313" key="4">
    <source>
        <dbReference type="EMBL" id="PWJ82382.1"/>
    </source>
</evidence>
<dbReference type="STRING" id="1192868.GCA_000304395_02143"/>
<dbReference type="AlphaFoldDB" id="A0A316C665"/>
<reference evidence="4 5" key="1">
    <citation type="submission" date="2018-05" db="EMBL/GenBank/DDBJ databases">
        <title>Genomic Encyclopedia of Type Strains, Phase IV (KMG-IV): sequencing the most valuable type-strain genomes for metagenomic binning, comparative biology and taxonomic classification.</title>
        <authorList>
            <person name="Goeker M."/>
        </authorList>
    </citation>
    <scope>NUCLEOTIDE SEQUENCE [LARGE SCALE GENOMIC DNA]</scope>
    <source>
        <strain evidence="4 5">DSM 6986</strain>
    </source>
</reference>
<organism evidence="4 5">
    <name type="scientific">Pseudaminobacter salicylatoxidans</name>
    <dbReference type="NCBI Taxonomy" id="93369"/>
    <lineage>
        <taxon>Bacteria</taxon>
        <taxon>Pseudomonadati</taxon>
        <taxon>Pseudomonadota</taxon>
        <taxon>Alphaproteobacteria</taxon>
        <taxon>Hyphomicrobiales</taxon>
        <taxon>Phyllobacteriaceae</taxon>
        <taxon>Pseudaminobacter</taxon>
    </lineage>
</organism>
<dbReference type="Proteomes" id="UP000245396">
    <property type="component" value="Unassembled WGS sequence"/>
</dbReference>
<name>A0A316C665_PSESE</name>
<dbReference type="PANTHER" id="PTHR22916:SF51">
    <property type="entry name" value="GLYCOSYLTRANSFERASE EPSH-RELATED"/>
    <property type="match status" value="1"/>
</dbReference>
<dbReference type="InterPro" id="IPR001173">
    <property type="entry name" value="Glyco_trans_2-like"/>
</dbReference>
<dbReference type="CDD" id="cd00761">
    <property type="entry name" value="Glyco_tranf_GTA_type"/>
    <property type="match status" value="1"/>
</dbReference>
<gene>
    <name evidence="4" type="ORF">C7441_109151</name>
</gene>
<proteinExistence type="predicted"/>
<dbReference type="GO" id="GO:0016758">
    <property type="term" value="F:hexosyltransferase activity"/>
    <property type="evidence" value="ECO:0007669"/>
    <property type="project" value="UniProtKB-ARBA"/>
</dbReference>
<sequence>MQPDVSFIVAAYNAEECIARAIESALAQREVTVEVVVVDDCSRDRTVEIARAFPPEQVKVIALDENRGPGGARNAGIDAATGRWVAILDSDDTVHPDRLRRLIDRAKAANAQIVIDNLEVVEDSAGDPQAMFDADFLKARAELDLANFIAGNIMFEEGFSLGYVKPLFERAFIQREGLRYHEALRIGEDYLLLASALARGAHCIVEPRVGYSYHIRSGSISRILELHHVEALLKADADFVRAHHLDPLANAQQARRTRSLQQAASFLLLVGHLKAGAPLRAAGAALRDPAALKHLRMPIAARLRRLASSLQAPGAAARIR</sequence>
<keyword evidence="1" id="KW-0328">Glycosyltransferase</keyword>
<dbReference type="Gene3D" id="3.90.550.10">
    <property type="entry name" value="Spore Coat Polysaccharide Biosynthesis Protein SpsA, Chain A"/>
    <property type="match status" value="1"/>
</dbReference>
<dbReference type="Pfam" id="PF00535">
    <property type="entry name" value="Glycos_transf_2"/>
    <property type="match status" value="1"/>
</dbReference>
<keyword evidence="5" id="KW-1185">Reference proteome</keyword>
<dbReference type="EMBL" id="QGGG01000009">
    <property type="protein sequence ID" value="PWJ82382.1"/>
    <property type="molecule type" value="Genomic_DNA"/>
</dbReference>
<evidence type="ECO:0000256" key="2">
    <source>
        <dbReference type="ARBA" id="ARBA00022679"/>
    </source>
</evidence>
<comment type="caution">
    <text evidence="4">The sequence shown here is derived from an EMBL/GenBank/DDBJ whole genome shotgun (WGS) entry which is preliminary data.</text>
</comment>
<evidence type="ECO:0000256" key="1">
    <source>
        <dbReference type="ARBA" id="ARBA00022676"/>
    </source>
</evidence>
<dbReference type="InterPro" id="IPR029044">
    <property type="entry name" value="Nucleotide-diphossugar_trans"/>
</dbReference>
<dbReference type="SUPFAM" id="SSF53448">
    <property type="entry name" value="Nucleotide-diphospho-sugar transferases"/>
    <property type="match status" value="1"/>
</dbReference>
<feature type="domain" description="Glycosyltransferase 2-like" evidence="3">
    <location>
        <begin position="6"/>
        <end position="155"/>
    </location>
</feature>
<accession>A0A316C665</accession>
<keyword evidence="2" id="KW-0808">Transferase</keyword>
<evidence type="ECO:0000259" key="3">
    <source>
        <dbReference type="Pfam" id="PF00535"/>
    </source>
</evidence>